<dbReference type="AlphaFoldDB" id="A0A8S3BK42"/>
<gene>
    <name evidence="4" type="ORF">GIL414_LOCUS48809</name>
    <name evidence="5" type="ORF">GIL414_LOCUS56414</name>
</gene>
<evidence type="ECO:0000256" key="1">
    <source>
        <dbReference type="ARBA" id="ARBA00022884"/>
    </source>
</evidence>
<dbReference type="InterPro" id="IPR035979">
    <property type="entry name" value="RBD_domain_sf"/>
</dbReference>
<dbReference type="Pfam" id="PF00076">
    <property type="entry name" value="RRM_1"/>
    <property type="match status" value="1"/>
</dbReference>
<protein>
    <recommendedName>
        <fullName evidence="3">RRM domain-containing protein</fullName>
    </recommendedName>
</protein>
<organism evidence="4 6">
    <name type="scientific">Rotaria magnacalcarata</name>
    <dbReference type="NCBI Taxonomy" id="392030"/>
    <lineage>
        <taxon>Eukaryota</taxon>
        <taxon>Metazoa</taxon>
        <taxon>Spiralia</taxon>
        <taxon>Gnathifera</taxon>
        <taxon>Rotifera</taxon>
        <taxon>Eurotatoria</taxon>
        <taxon>Bdelloidea</taxon>
        <taxon>Philodinida</taxon>
        <taxon>Philodinidae</taxon>
        <taxon>Rotaria</taxon>
    </lineage>
</organism>
<reference evidence="4" key="1">
    <citation type="submission" date="2021-02" db="EMBL/GenBank/DDBJ databases">
        <authorList>
            <person name="Nowell W R."/>
        </authorList>
    </citation>
    <scope>NUCLEOTIDE SEQUENCE</scope>
</reference>
<dbReference type="Proteomes" id="UP000681720">
    <property type="component" value="Unassembled WGS sequence"/>
</dbReference>
<feature type="non-terminal residue" evidence="4">
    <location>
        <position position="1"/>
    </location>
</feature>
<dbReference type="PROSITE" id="PS50102">
    <property type="entry name" value="RRM"/>
    <property type="match status" value="1"/>
</dbReference>
<dbReference type="EMBL" id="CAJOBJ010159108">
    <property type="protein sequence ID" value="CAF4838711.1"/>
    <property type="molecule type" value="Genomic_DNA"/>
</dbReference>
<dbReference type="InterPro" id="IPR012677">
    <property type="entry name" value="Nucleotide-bd_a/b_plait_sf"/>
</dbReference>
<name>A0A8S3BK42_9BILA</name>
<comment type="caution">
    <text evidence="4">The sequence shown here is derived from an EMBL/GenBank/DDBJ whole genome shotgun (WGS) entry which is preliminary data.</text>
</comment>
<evidence type="ECO:0000259" key="3">
    <source>
        <dbReference type="PROSITE" id="PS50102"/>
    </source>
</evidence>
<proteinExistence type="predicted"/>
<keyword evidence="1 2" id="KW-0694">RNA-binding</keyword>
<evidence type="ECO:0000256" key="2">
    <source>
        <dbReference type="PROSITE-ProRule" id="PRU00176"/>
    </source>
</evidence>
<sequence>MLRLFVVISKNMTKDTLRKVFQKYGSIINIKVIKDKLTGENKGFAYISFSKASE</sequence>
<evidence type="ECO:0000313" key="5">
    <source>
        <dbReference type="EMBL" id="CAF4987512.1"/>
    </source>
</evidence>
<dbReference type="EMBL" id="CAJOBJ010202583">
    <property type="protein sequence ID" value="CAF4987512.1"/>
    <property type="molecule type" value="Genomic_DNA"/>
</dbReference>
<dbReference type="SUPFAM" id="SSF54928">
    <property type="entry name" value="RNA-binding domain, RBD"/>
    <property type="match status" value="1"/>
</dbReference>
<dbReference type="PANTHER" id="PTHR48027">
    <property type="entry name" value="HETEROGENEOUS NUCLEAR RIBONUCLEOPROTEIN 87F-RELATED"/>
    <property type="match status" value="1"/>
</dbReference>
<evidence type="ECO:0000313" key="6">
    <source>
        <dbReference type="Proteomes" id="UP000681720"/>
    </source>
</evidence>
<accession>A0A8S3BK42</accession>
<dbReference type="GO" id="GO:0003723">
    <property type="term" value="F:RNA binding"/>
    <property type="evidence" value="ECO:0007669"/>
    <property type="project" value="UniProtKB-UniRule"/>
</dbReference>
<dbReference type="InterPro" id="IPR052462">
    <property type="entry name" value="SLIRP/GR-RBP-like"/>
</dbReference>
<feature type="domain" description="RRM" evidence="3">
    <location>
        <begin position="2"/>
        <end position="54"/>
    </location>
</feature>
<dbReference type="Gene3D" id="3.30.70.330">
    <property type="match status" value="1"/>
</dbReference>
<evidence type="ECO:0000313" key="4">
    <source>
        <dbReference type="EMBL" id="CAF4838711.1"/>
    </source>
</evidence>
<dbReference type="InterPro" id="IPR000504">
    <property type="entry name" value="RRM_dom"/>
</dbReference>